<dbReference type="GO" id="GO:0006260">
    <property type="term" value="P:DNA replication"/>
    <property type="evidence" value="ECO:0007669"/>
    <property type="project" value="UniProtKB-KW"/>
</dbReference>
<dbReference type="PANTHER" id="PTHR12873:SF6">
    <property type="entry name" value="TOPRIM DOMAIN-CONTAINING PROTEIN"/>
    <property type="match status" value="1"/>
</dbReference>
<dbReference type="SMART" id="SM00382">
    <property type="entry name" value="AAA"/>
    <property type="match status" value="1"/>
</dbReference>
<proteinExistence type="inferred from homology"/>
<dbReference type="InterPro" id="IPR007693">
    <property type="entry name" value="DNA_helicase_DnaB-like_N"/>
</dbReference>
<evidence type="ECO:0000256" key="8">
    <source>
        <dbReference type="ARBA" id="ARBA00023235"/>
    </source>
</evidence>
<dbReference type="InterPro" id="IPR036185">
    <property type="entry name" value="DNA_heli_DnaB-like_N_sf"/>
</dbReference>
<dbReference type="EC" id="5.6.2.3" evidence="9"/>
<evidence type="ECO:0000259" key="12">
    <source>
        <dbReference type="PROSITE" id="PS51199"/>
    </source>
</evidence>
<dbReference type="EMBL" id="ADGQ01000015">
    <property type="protein sequence ID" value="EFM65253.1"/>
    <property type="molecule type" value="Genomic_DNA"/>
</dbReference>
<dbReference type="PROSITE" id="PS51199">
    <property type="entry name" value="SF4_HELICASE"/>
    <property type="match status" value="1"/>
</dbReference>
<evidence type="ECO:0000256" key="1">
    <source>
        <dbReference type="ARBA" id="ARBA00008428"/>
    </source>
</evidence>
<sequence>MELNISKELSDYELEAGVIGDIIVDAKLMIIANDNGLSEDDFGFEHLSQIYKCIRKLYITKKPIDIISVKNGCDRVDLNIDMSYLSELVKYSIGSNFEYKIKLIKELACKRDVLYRLKCIGQNINKKNLSDIENEVKSISDIFSEKGTVDDLILDASEIDLIDDRDGLKTGFKNLDKVLNGLKFGTLTILTGEPSSGKSTLLNQIIAENISSGNKAFIYSGELTGSNVLRWFIDTVANVNDLQEYKSMGGTYYSANNHGQYAIKEWIKDRLFIFNENKSPSISNIGMTIEYLARVKNVKLFIIDNLMMIDRGQFEEFEKQKELAKILKNLAKKYKISVILVAHPRKKQSNLSLKNTKESYHMHDVSGASEVVNLADYEILISRDIGEDKNGNKYDTTKIIVLKNRITGKQRAKFDINFDIMRRRFWTDKDELNKDYGYDNMTIKKQVKFVELESIADDIPF</sequence>
<keyword evidence="2" id="KW-0235">DNA replication</keyword>
<dbReference type="InterPro" id="IPR027032">
    <property type="entry name" value="Twinkle-like"/>
</dbReference>
<keyword evidence="8" id="KW-0413">Isomerase</keyword>
<keyword evidence="5 13" id="KW-0347">Helicase</keyword>
<dbReference type="SUPFAM" id="SSF52540">
    <property type="entry name" value="P-loop containing nucleoside triphosphate hydrolases"/>
    <property type="match status" value="1"/>
</dbReference>
<feature type="domain" description="SF4 helicase" evidence="12">
    <location>
        <begin position="161"/>
        <end position="432"/>
    </location>
</feature>
<dbReference type="Gene3D" id="3.40.50.300">
    <property type="entry name" value="P-loop containing nucleotide triphosphate hydrolases"/>
    <property type="match status" value="1"/>
</dbReference>
<dbReference type="PROSITE" id="PS50162">
    <property type="entry name" value="RECA_2"/>
    <property type="match status" value="1"/>
</dbReference>
<dbReference type="GO" id="GO:0016887">
    <property type="term" value="F:ATP hydrolysis activity"/>
    <property type="evidence" value="ECO:0007669"/>
    <property type="project" value="RHEA"/>
</dbReference>
<name>E0E1I0_9FIRM</name>
<evidence type="ECO:0000313" key="14">
    <source>
        <dbReference type="Proteomes" id="UP000003244"/>
    </source>
</evidence>
<dbReference type="GO" id="GO:0005524">
    <property type="term" value="F:ATP binding"/>
    <property type="evidence" value="ECO:0007669"/>
    <property type="project" value="UniProtKB-KW"/>
</dbReference>
<dbReference type="Pfam" id="PF03796">
    <property type="entry name" value="DnaB_C"/>
    <property type="match status" value="1"/>
</dbReference>
<evidence type="ECO:0000256" key="10">
    <source>
        <dbReference type="ARBA" id="ARBA00048954"/>
    </source>
</evidence>
<keyword evidence="6" id="KW-0067">ATP-binding</keyword>
<evidence type="ECO:0000256" key="5">
    <source>
        <dbReference type="ARBA" id="ARBA00022806"/>
    </source>
</evidence>
<dbReference type="InterPro" id="IPR020588">
    <property type="entry name" value="RecA_ATP-bd"/>
</dbReference>
<dbReference type="AlphaFoldDB" id="E0E1I0"/>
<reference evidence="13 14" key="1">
    <citation type="submission" date="2010-08" db="EMBL/GenBank/DDBJ databases">
        <authorList>
            <person name="Harkins D.M."/>
            <person name="Madupu R."/>
            <person name="Durkin A.S."/>
            <person name="Torralba M."/>
            <person name="Methe B."/>
            <person name="Sutton G.G."/>
            <person name="Nelson K.E."/>
        </authorList>
    </citation>
    <scope>NUCLEOTIDE SEQUENCE [LARGE SCALE GENOMIC DNA]</scope>
    <source>
        <strain evidence="13 14">DSM 17678</strain>
    </source>
</reference>
<comment type="caution">
    <text evidence="13">The sequence shown here is derived from an EMBL/GenBank/DDBJ whole genome shotgun (WGS) entry which is preliminary data.</text>
</comment>
<evidence type="ECO:0000256" key="3">
    <source>
        <dbReference type="ARBA" id="ARBA00022741"/>
    </source>
</evidence>
<dbReference type="PANTHER" id="PTHR12873">
    <property type="entry name" value="T7-LIKE MITOCHONDRIAL DNA HELICASE"/>
    <property type="match status" value="1"/>
</dbReference>
<dbReference type="Proteomes" id="UP000003244">
    <property type="component" value="Unassembled WGS sequence"/>
</dbReference>
<organism evidence="13 14">
    <name type="scientific">Peptostreptococcus stomatis DSM 17678</name>
    <dbReference type="NCBI Taxonomy" id="596315"/>
    <lineage>
        <taxon>Bacteria</taxon>
        <taxon>Bacillati</taxon>
        <taxon>Bacillota</taxon>
        <taxon>Clostridia</taxon>
        <taxon>Peptostreptococcales</taxon>
        <taxon>Peptostreptococcaceae</taxon>
        <taxon>Peptostreptococcus</taxon>
    </lineage>
</organism>
<dbReference type="InterPro" id="IPR016136">
    <property type="entry name" value="DNA_helicase_N/primase_C"/>
</dbReference>
<evidence type="ECO:0000256" key="7">
    <source>
        <dbReference type="ARBA" id="ARBA00023125"/>
    </source>
</evidence>
<dbReference type="eggNOG" id="COG0305">
    <property type="taxonomic scope" value="Bacteria"/>
</dbReference>
<evidence type="ECO:0000256" key="2">
    <source>
        <dbReference type="ARBA" id="ARBA00022705"/>
    </source>
</evidence>
<dbReference type="InterPro" id="IPR007694">
    <property type="entry name" value="DNA_helicase_DnaB-like_C"/>
</dbReference>
<accession>E0E1I0</accession>
<dbReference type="SUPFAM" id="SSF48024">
    <property type="entry name" value="N-terminal domain of DnaB helicase"/>
    <property type="match status" value="1"/>
</dbReference>
<keyword evidence="3" id="KW-0547">Nucleotide-binding</keyword>
<feature type="domain" description="RecA family profile 1" evidence="11">
    <location>
        <begin position="164"/>
        <end position="344"/>
    </location>
</feature>
<dbReference type="GO" id="GO:0003697">
    <property type="term" value="F:single-stranded DNA binding"/>
    <property type="evidence" value="ECO:0007669"/>
    <property type="project" value="InterPro"/>
</dbReference>
<keyword evidence="7" id="KW-0238">DNA-binding</keyword>
<dbReference type="GO" id="GO:0043139">
    <property type="term" value="F:5'-3' DNA helicase activity"/>
    <property type="evidence" value="ECO:0007669"/>
    <property type="project" value="UniProtKB-EC"/>
</dbReference>
<evidence type="ECO:0000259" key="11">
    <source>
        <dbReference type="PROSITE" id="PS50162"/>
    </source>
</evidence>
<keyword evidence="4 13" id="KW-0378">Hydrolase</keyword>
<dbReference type="Pfam" id="PF00772">
    <property type="entry name" value="DnaB"/>
    <property type="match status" value="1"/>
</dbReference>
<evidence type="ECO:0000256" key="6">
    <source>
        <dbReference type="ARBA" id="ARBA00022840"/>
    </source>
</evidence>
<evidence type="ECO:0000256" key="9">
    <source>
        <dbReference type="ARBA" id="ARBA00044969"/>
    </source>
</evidence>
<dbReference type="GO" id="GO:0006281">
    <property type="term" value="P:DNA repair"/>
    <property type="evidence" value="ECO:0007669"/>
    <property type="project" value="InterPro"/>
</dbReference>
<dbReference type="GO" id="GO:0140664">
    <property type="term" value="F:ATP-dependent DNA damage sensor activity"/>
    <property type="evidence" value="ECO:0007669"/>
    <property type="project" value="InterPro"/>
</dbReference>
<protein>
    <recommendedName>
        <fullName evidence="9">DNA 5'-3' helicase</fullName>
        <ecNumber evidence="9">5.6.2.3</ecNumber>
    </recommendedName>
</protein>
<evidence type="ECO:0000313" key="13">
    <source>
        <dbReference type="EMBL" id="EFM65253.1"/>
    </source>
</evidence>
<dbReference type="InterPro" id="IPR027417">
    <property type="entry name" value="P-loop_NTPase"/>
</dbReference>
<keyword evidence="14" id="KW-1185">Reference proteome</keyword>
<dbReference type="Gene3D" id="1.10.860.10">
    <property type="entry name" value="DNAb Helicase, Chain A"/>
    <property type="match status" value="1"/>
</dbReference>
<evidence type="ECO:0000256" key="4">
    <source>
        <dbReference type="ARBA" id="ARBA00022801"/>
    </source>
</evidence>
<gene>
    <name evidence="13" type="primary">dnaB</name>
    <name evidence="13" type="ORF">HMPREF0634_0384</name>
</gene>
<dbReference type="STRING" id="596315.HMPREF0634_0384"/>
<comment type="catalytic activity">
    <reaction evidence="10">
        <text>ATP + H2O = ADP + phosphate + H(+)</text>
        <dbReference type="Rhea" id="RHEA:13065"/>
        <dbReference type="ChEBI" id="CHEBI:15377"/>
        <dbReference type="ChEBI" id="CHEBI:15378"/>
        <dbReference type="ChEBI" id="CHEBI:30616"/>
        <dbReference type="ChEBI" id="CHEBI:43474"/>
        <dbReference type="ChEBI" id="CHEBI:456216"/>
        <dbReference type="EC" id="5.6.2.3"/>
    </reaction>
</comment>
<dbReference type="InterPro" id="IPR003593">
    <property type="entry name" value="AAA+_ATPase"/>
</dbReference>
<comment type="similarity">
    <text evidence="1">Belongs to the helicase family. DnaB subfamily.</text>
</comment>